<keyword evidence="1" id="KW-0472">Membrane</keyword>
<dbReference type="RefSeq" id="WP_239174285.1">
    <property type="nucleotide sequence ID" value="NZ_BAAAUC010000011.1"/>
</dbReference>
<reference evidence="2" key="1">
    <citation type="submission" date="2021-01" db="EMBL/GenBank/DDBJ databases">
        <title>Whole genome shotgun sequence of Actinoplanes cyaneus NBRC 14990.</title>
        <authorList>
            <person name="Komaki H."/>
            <person name="Tamura T."/>
        </authorList>
    </citation>
    <scope>NUCLEOTIDE SEQUENCE</scope>
    <source>
        <strain evidence="2">NBRC 14990</strain>
    </source>
</reference>
<evidence type="ECO:0000313" key="3">
    <source>
        <dbReference type="Proteomes" id="UP000619479"/>
    </source>
</evidence>
<keyword evidence="1" id="KW-0812">Transmembrane</keyword>
<sequence length="103" mass="10233">MSVLHSVLDQLSSLPLADTPDNPAPKAPPGAEKPINQLMGYLKWGVLAVIIAAGFVGAGAIAGGRIFANHGASKVGVGILLSALGGAVVFVGVYSIITAITNG</sequence>
<feature type="transmembrane region" description="Helical" evidence="1">
    <location>
        <begin position="75"/>
        <end position="97"/>
    </location>
</feature>
<organism evidence="2 3">
    <name type="scientific">Actinoplanes cyaneus</name>
    <dbReference type="NCBI Taxonomy" id="52696"/>
    <lineage>
        <taxon>Bacteria</taxon>
        <taxon>Bacillati</taxon>
        <taxon>Actinomycetota</taxon>
        <taxon>Actinomycetes</taxon>
        <taxon>Micromonosporales</taxon>
        <taxon>Micromonosporaceae</taxon>
        <taxon>Actinoplanes</taxon>
    </lineage>
</organism>
<evidence type="ECO:0000313" key="2">
    <source>
        <dbReference type="EMBL" id="GID63402.1"/>
    </source>
</evidence>
<dbReference type="Proteomes" id="UP000619479">
    <property type="component" value="Unassembled WGS sequence"/>
</dbReference>
<evidence type="ECO:0000256" key="1">
    <source>
        <dbReference type="SAM" id="Phobius"/>
    </source>
</evidence>
<proteinExistence type="predicted"/>
<dbReference type="EMBL" id="BOMH01000007">
    <property type="protein sequence ID" value="GID63402.1"/>
    <property type="molecule type" value="Genomic_DNA"/>
</dbReference>
<keyword evidence="3" id="KW-1185">Reference proteome</keyword>
<feature type="transmembrane region" description="Helical" evidence="1">
    <location>
        <begin position="41"/>
        <end position="63"/>
    </location>
</feature>
<keyword evidence="1" id="KW-1133">Transmembrane helix</keyword>
<comment type="caution">
    <text evidence="2">The sequence shown here is derived from an EMBL/GenBank/DDBJ whole genome shotgun (WGS) entry which is preliminary data.</text>
</comment>
<accession>A0A919IDG7</accession>
<protein>
    <submittedName>
        <fullName evidence="2">Uncharacterized protein</fullName>
    </submittedName>
</protein>
<name>A0A919IDG7_9ACTN</name>
<dbReference type="AlphaFoldDB" id="A0A919IDG7"/>
<gene>
    <name evidence="2" type="ORF">Acy02nite_12830</name>
</gene>